<organism evidence="2 3">
    <name type="scientific">Laccaria amethystina LaAM-08-1</name>
    <dbReference type="NCBI Taxonomy" id="1095629"/>
    <lineage>
        <taxon>Eukaryota</taxon>
        <taxon>Fungi</taxon>
        <taxon>Dikarya</taxon>
        <taxon>Basidiomycota</taxon>
        <taxon>Agaricomycotina</taxon>
        <taxon>Agaricomycetes</taxon>
        <taxon>Agaricomycetidae</taxon>
        <taxon>Agaricales</taxon>
        <taxon>Agaricineae</taxon>
        <taxon>Hydnangiaceae</taxon>
        <taxon>Laccaria</taxon>
    </lineage>
</organism>
<sequence>MSYSYPQQQDWRGEEMSDTIRAAWKVFSKEIYKTRDDNDPESLIPRAQKGWLKVLSENEWDPGAWIMTEKDIAQVFALLGWNPDELARAAREIPAFSVNIRANDVRRSGDFFVGQSRPIAQPQPKYAQPPHFQYMPFPPGDAQRSFERPTNVDNEEEEYEKSYTDMDGDEEEEGDAIKEEEEEEESDVEDEVDKPIVRIISGPNVFPIILIEPFFEKRNFDFLESISPKVAKFARKSADRRLWDCHREAAQVLHKLTKHWLRGHKNKRRDKKLILSLEGYCEKSRDEWREEVGEKLEKLRQEHQHKLLRRDDTTPTPKTVRQHRSGVKRDGEGPRDSQRQQWERATTLHFGGRETETPTPTGTKGERKGRIPGNIYERLEPVVRERIEHEKRLTENLHRPLQALRGTNTSTPSISQPMHMS</sequence>
<dbReference type="HOGENOM" id="CLU_652216_0_0_1"/>
<accession>A0A0C9XIC1</accession>
<protein>
    <submittedName>
        <fullName evidence="2">Uncharacterized protein</fullName>
    </submittedName>
</protein>
<dbReference type="AlphaFoldDB" id="A0A0C9XIC1"/>
<keyword evidence="3" id="KW-1185">Reference proteome</keyword>
<evidence type="ECO:0000313" key="3">
    <source>
        <dbReference type="Proteomes" id="UP000054477"/>
    </source>
</evidence>
<feature type="region of interest" description="Disordered" evidence="1">
    <location>
        <begin position="301"/>
        <end position="373"/>
    </location>
</feature>
<gene>
    <name evidence="2" type="ORF">K443DRAFT_105809</name>
</gene>
<reference evidence="2 3" key="1">
    <citation type="submission" date="2014-04" db="EMBL/GenBank/DDBJ databases">
        <authorList>
            <consortium name="DOE Joint Genome Institute"/>
            <person name="Kuo A."/>
            <person name="Kohler A."/>
            <person name="Nagy L.G."/>
            <person name="Floudas D."/>
            <person name="Copeland A."/>
            <person name="Barry K.W."/>
            <person name="Cichocki N."/>
            <person name="Veneault-Fourrey C."/>
            <person name="LaButti K."/>
            <person name="Lindquist E.A."/>
            <person name="Lipzen A."/>
            <person name="Lundell T."/>
            <person name="Morin E."/>
            <person name="Murat C."/>
            <person name="Sun H."/>
            <person name="Tunlid A."/>
            <person name="Henrissat B."/>
            <person name="Grigoriev I.V."/>
            <person name="Hibbett D.S."/>
            <person name="Martin F."/>
            <person name="Nordberg H.P."/>
            <person name="Cantor M.N."/>
            <person name="Hua S.X."/>
        </authorList>
    </citation>
    <scope>NUCLEOTIDE SEQUENCE [LARGE SCALE GENOMIC DNA]</scope>
    <source>
        <strain evidence="2 3">LaAM-08-1</strain>
    </source>
</reference>
<feature type="region of interest" description="Disordered" evidence="1">
    <location>
        <begin position="138"/>
        <end position="191"/>
    </location>
</feature>
<dbReference type="EMBL" id="KN838695">
    <property type="protein sequence ID" value="KIJ97361.1"/>
    <property type="molecule type" value="Genomic_DNA"/>
</dbReference>
<feature type="region of interest" description="Disordered" evidence="1">
    <location>
        <begin position="393"/>
        <end position="421"/>
    </location>
</feature>
<feature type="compositionally biased region" description="Basic and acidic residues" evidence="1">
    <location>
        <begin position="327"/>
        <end position="342"/>
    </location>
</feature>
<evidence type="ECO:0000256" key="1">
    <source>
        <dbReference type="SAM" id="MobiDB-lite"/>
    </source>
</evidence>
<evidence type="ECO:0000313" key="2">
    <source>
        <dbReference type="EMBL" id="KIJ97361.1"/>
    </source>
</evidence>
<reference evidence="3" key="2">
    <citation type="submission" date="2015-01" db="EMBL/GenBank/DDBJ databases">
        <title>Evolutionary Origins and Diversification of the Mycorrhizal Mutualists.</title>
        <authorList>
            <consortium name="DOE Joint Genome Institute"/>
            <consortium name="Mycorrhizal Genomics Consortium"/>
            <person name="Kohler A."/>
            <person name="Kuo A."/>
            <person name="Nagy L.G."/>
            <person name="Floudas D."/>
            <person name="Copeland A."/>
            <person name="Barry K.W."/>
            <person name="Cichocki N."/>
            <person name="Veneault-Fourrey C."/>
            <person name="LaButti K."/>
            <person name="Lindquist E.A."/>
            <person name="Lipzen A."/>
            <person name="Lundell T."/>
            <person name="Morin E."/>
            <person name="Murat C."/>
            <person name="Riley R."/>
            <person name="Ohm R."/>
            <person name="Sun H."/>
            <person name="Tunlid A."/>
            <person name="Henrissat B."/>
            <person name="Grigoriev I.V."/>
            <person name="Hibbett D.S."/>
            <person name="Martin F."/>
        </authorList>
    </citation>
    <scope>NUCLEOTIDE SEQUENCE [LARGE SCALE GENOMIC DNA]</scope>
    <source>
        <strain evidence="3">LaAM-08-1</strain>
    </source>
</reference>
<feature type="compositionally biased region" description="Polar residues" evidence="1">
    <location>
        <begin position="405"/>
        <end position="421"/>
    </location>
</feature>
<proteinExistence type="predicted"/>
<dbReference type="OrthoDB" id="3081495at2759"/>
<feature type="compositionally biased region" description="Basic and acidic residues" evidence="1">
    <location>
        <begin position="301"/>
        <end position="313"/>
    </location>
</feature>
<feature type="compositionally biased region" description="Acidic residues" evidence="1">
    <location>
        <begin position="166"/>
        <end position="191"/>
    </location>
</feature>
<name>A0A0C9XIC1_9AGAR</name>
<dbReference type="Proteomes" id="UP000054477">
    <property type="component" value="Unassembled WGS sequence"/>
</dbReference>